<feature type="region of interest" description="Disordered" evidence="1">
    <location>
        <begin position="434"/>
        <end position="456"/>
    </location>
</feature>
<keyword evidence="4" id="KW-1185">Reference proteome</keyword>
<name>A0A0N0NK15_9EURO</name>
<dbReference type="InterPro" id="IPR053056">
    <property type="entry name" value="Lipid_Metab_Assoc_Protein"/>
</dbReference>
<organism evidence="3 4">
    <name type="scientific">Cyphellophora attinorum</name>
    <dbReference type="NCBI Taxonomy" id="1664694"/>
    <lineage>
        <taxon>Eukaryota</taxon>
        <taxon>Fungi</taxon>
        <taxon>Dikarya</taxon>
        <taxon>Ascomycota</taxon>
        <taxon>Pezizomycotina</taxon>
        <taxon>Eurotiomycetes</taxon>
        <taxon>Chaetothyriomycetidae</taxon>
        <taxon>Chaetothyriales</taxon>
        <taxon>Cyphellophoraceae</taxon>
        <taxon>Cyphellophora</taxon>
    </lineage>
</organism>
<evidence type="ECO:0000313" key="4">
    <source>
        <dbReference type="Proteomes" id="UP000038010"/>
    </source>
</evidence>
<sequence length="568" mass="63059">MTNGDIASKLDLTDGALPAVPGIAALFLVKFDHRKGYVLAWHKALDGVQVEDAVEFKSLPSGLHNIQQDLVYFVQDQYAGISAYINRPDETSERNASMLAVGVLVLLEHGRIGKGWLHAEGLESLSRQCMDSPSDNGPLEQYWDEHRLDDSYEVDVHTPRSPEASTDSLNISKTRDSNTNGYQGHRSMSTTSVGIVGSHAFTPHHPAARLMETLQLFGPLLFPLYRAALLRKRILLISEAPIELACNIVYNLSILASFPRSLSDYVNAPRSARRSSQPLFNVGVHDIPKLADMKGWIACTTDDVLASKPELFDVVVFLPGMNAKQASRKKYPKILLSSPELLKTFPKHGARGTQRDAIRYQTLMRRLKKFPASTITNPEPTQIPMPPEGPAEDAASVLSSSTIELRKEVVESPSWGQVAYTSLLWWASAGARRDGLSEEEQDEQDQDEQLLGAEGDEDLTKEVAMIGYFRRLTGVMVSVVSQLVGRTDDDEDEDDEPLEDGSDDQQPLRAEADDDEVVEVTPEDMSSMALDVWSDSDKTFVEEFVQLYWQREAKVRGGRVECCGVRIL</sequence>
<comment type="caution">
    <text evidence="3">The sequence shown here is derived from an EMBL/GenBank/DDBJ whole genome shotgun (WGS) entry which is preliminary data.</text>
</comment>
<dbReference type="InterPro" id="IPR028115">
    <property type="entry name" value="DUF4484"/>
</dbReference>
<feature type="domain" description="DUF4484" evidence="2">
    <location>
        <begin position="410"/>
        <end position="567"/>
    </location>
</feature>
<evidence type="ECO:0000313" key="3">
    <source>
        <dbReference type="EMBL" id="KPI37621.1"/>
    </source>
</evidence>
<dbReference type="GeneID" id="28735988"/>
<protein>
    <recommendedName>
        <fullName evidence="2">DUF4484 domain-containing protein</fullName>
    </recommendedName>
</protein>
<feature type="region of interest" description="Disordered" evidence="1">
    <location>
        <begin position="485"/>
        <end position="516"/>
    </location>
</feature>
<dbReference type="EMBL" id="LFJN01000023">
    <property type="protein sequence ID" value="KPI37621.1"/>
    <property type="molecule type" value="Genomic_DNA"/>
</dbReference>
<feature type="region of interest" description="Disordered" evidence="1">
    <location>
        <begin position="156"/>
        <end position="185"/>
    </location>
</feature>
<proteinExistence type="predicted"/>
<dbReference type="PANTHER" id="PTHR28153">
    <property type="entry name" value="PROTEIN, PUTATIVE-RELATED"/>
    <property type="match status" value="1"/>
</dbReference>
<dbReference type="Pfam" id="PF09804">
    <property type="entry name" value="DENND11"/>
    <property type="match status" value="1"/>
</dbReference>
<evidence type="ECO:0000259" key="2">
    <source>
        <dbReference type="Pfam" id="PF14831"/>
    </source>
</evidence>
<gene>
    <name evidence="3" type="ORF">AB675_4003</name>
</gene>
<dbReference type="Proteomes" id="UP000038010">
    <property type="component" value="Unassembled WGS sequence"/>
</dbReference>
<feature type="compositionally biased region" description="Acidic residues" evidence="1">
    <location>
        <begin position="437"/>
        <end position="456"/>
    </location>
</feature>
<dbReference type="OrthoDB" id="2152680at2759"/>
<dbReference type="InterPro" id="IPR018626">
    <property type="entry name" value="LCHN/Anr2"/>
</dbReference>
<dbReference type="PANTHER" id="PTHR28153:SF1">
    <property type="entry name" value="DUF4484 DOMAIN-CONTAINING PROTEIN"/>
    <property type="match status" value="1"/>
</dbReference>
<dbReference type="VEuPathDB" id="FungiDB:AB675_4003"/>
<dbReference type="GO" id="GO:0005811">
    <property type="term" value="C:lipid droplet"/>
    <property type="evidence" value="ECO:0007669"/>
    <property type="project" value="TreeGrafter"/>
</dbReference>
<accession>A0A0N0NK15</accession>
<feature type="compositionally biased region" description="Acidic residues" evidence="1">
    <location>
        <begin position="488"/>
        <end position="503"/>
    </location>
</feature>
<dbReference type="Pfam" id="PF14831">
    <property type="entry name" value="DUF4484"/>
    <property type="match status" value="1"/>
</dbReference>
<dbReference type="AlphaFoldDB" id="A0A0N0NK15"/>
<dbReference type="RefSeq" id="XP_017997584.1">
    <property type="nucleotide sequence ID" value="XM_018144108.1"/>
</dbReference>
<feature type="compositionally biased region" description="Polar residues" evidence="1">
    <location>
        <begin position="163"/>
        <end position="185"/>
    </location>
</feature>
<evidence type="ECO:0000256" key="1">
    <source>
        <dbReference type="SAM" id="MobiDB-lite"/>
    </source>
</evidence>
<feature type="region of interest" description="Disordered" evidence="1">
    <location>
        <begin position="374"/>
        <end position="393"/>
    </location>
</feature>
<dbReference type="STRING" id="1664694.A0A0N0NK15"/>
<reference evidence="3 4" key="1">
    <citation type="submission" date="2015-06" db="EMBL/GenBank/DDBJ databases">
        <title>Draft genome of the ant-associated black yeast Phialophora attae CBS 131958.</title>
        <authorList>
            <person name="Moreno L.F."/>
            <person name="Stielow B.J."/>
            <person name="de Hoog S."/>
            <person name="Vicente V.A."/>
            <person name="Weiss V.A."/>
            <person name="de Vries M."/>
            <person name="Cruz L.M."/>
            <person name="Souza E.M."/>
        </authorList>
    </citation>
    <scope>NUCLEOTIDE SEQUENCE [LARGE SCALE GENOMIC DNA]</scope>
    <source>
        <strain evidence="3 4">CBS 131958</strain>
    </source>
</reference>